<accession>A0A317UV14</accession>
<reference evidence="2 3" key="1">
    <citation type="submission" date="2016-12" db="EMBL/GenBank/DDBJ databases">
        <title>The genomes of Aspergillus section Nigri reveals drivers in fungal speciation.</title>
        <authorList>
            <consortium name="DOE Joint Genome Institute"/>
            <person name="Vesth T.C."/>
            <person name="Nybo J."/>
            <person name="Theobald S."/>
            <person name="Brandl J."/>
            <person name="Frisvad J.C."/>
            <person name="Nielsen K.F."/>
            <person name="Lyhne E.K."/>
            <person name="Kogle M.E."/>
            <person name="Kuo A."/>
            <person name="Riley R."/>
            <person name="Clum A."/>
            <person name="Nolan M."/>
            <person name="Lipzen A."/>
            <person name="Salamov A."/>
            <person name="Henrissat B."/>
            <person name="Wiebenga A."/>
            <person name="De Vries R.P."/>
            <person name="Grigoriev I.V."/>
            <person name="Mortensen U.H."/>
            <person name="Andersen M.R."/>
            <person name="Baker S.E."/>
        </authorList>
    </citation>
    <scope>NUCLEOTIDE SEQUENCE [LARGE SCALE GENOMIC DNA]</scope>
    <source>
        <strain evidence="2 3">CBS 115572</strain>
    </source>
</reference>
<dbReference type="GeneID" id="37109177"/>
<dbReference type="RefSeq" id="XP_025461416.1">
    <property type="nucleotide sequence ID" value="XM_025607034.1"/>
</dbReference>
<dbReference type="STRING" id="1450535.A0A317UV14"/>
<dbReference type="Proteomes" id="UP000246702">
    <property type="component" value="Unassembled WGS sequence"/>
</dbReference>
<sequence>MLSQPSKQLAAPYPPAHGSGTARSQKPAPPISQPPNANDQTSTGSFQPGYDHHGREVSQPPSSLSVTGEKQQQHHHHLSFDVPRLDRVKSKSRQKHKHKYSKSSDKRLPRRMNNIASSAGARGLLPTWSGSKEKDNDGDDGLLRPITQETTWSRWGSESTAALSSGSRKGSLFDGIDQGNKLGPIKRHEIRSMEDLEQVRSKRKQGEEFLRSALSLIGTLATDITRRLDYTYYNLLEKLAALNSTIASFQELSNSTTALFDDFQRETSGLDQEIRKQVGELKEFQPQLERIK</sequence>
<keyword evidence="3" id="KW-1185">Reference proteome</keyword>
<feature type="non-terminal residue" evidence="2">
    <location>
        <position position="292"/>
    </location>
</feature>
<gene>
    <name evidence="2" type="ORF">BO94DRAFT_340486</name>
</gene>
<dbReference type="EMBL" id="MSFK01000059">
    <property type="protein sequence ID" value="PWY65291.1"/>
    <property type="molecule type" value="Genomic_DNA"/>
</dbReference>
<comment type="caution">
    <text evidence="2">The sequence shown here is derived from an EMBL/GenBank/DDBJ whole genome shotgun (WGS) entry which is preliminary data.</text>
</comment>
<feature type="compositionally biased region" description="Polar residues" evidence="1">
    <location>
        <begin position="147"/>
        <end position="168"/>
    </location>
</feature>
<protein>
    <submittedName>
        <fullName evidence="2">Uncharacterized protein</fullName>
    </submittedName>
</protein>
<evidence type="ECO:0000313" key="2">
    <source>
        <dbReference type="EMBL" id="PWY65291.1"/>
    </source>
</evidence>
<evidence type="ECO:0000313" key="3">
    <source>
        <dbReference type="Proteomes" id="UP000246702"/>
    </source>
</evidence>
<dbReference type="AlphaFoldDB" id="A0A317UV14"/>
<proteinExistence type="predicted"/>
<dbReference type="OrthoDB" id="5419542at2759"/>
<organism evidence="2 3">
    <name type="scientific">Aspergillus sclerotioniger CBS 115572</name>
    <dbReference type="NCBI Taxonomy" id="1450535"/>
    <lineage>
        <taxon>Eukaryota</taxon>
        <taxon>Fungi</taxon>
        <taxon>Dikarya</taxon>
        <taxon>Ascomycota</taxon>
        <taxon>Pezizomycotina</taxon>
        <taxon>Eurotiomycetes</taxon>
        <taxon>Eurotiomycetidae</taxon>
        <taxon>Eurotiales</taxon>
        <taxon>Aspergillaceae</taxon>
        <taxon>Aspergillus</taxon>
        <taxon>Aspergillus subgen. Circumdati</taxon>
    </lineage>
</organism>
<feature type="compositionally biased region" description="Polar residues" evidence="1">
    <location>
        <begin position="59"/>
        <end position="70"/>
    </location>
</feature>
<feature type="compositionally biased region" description="Polar residues" evidence="1">
    <location>
        <begin position="34"/>
        <end position="46"/>
    </location>
</feature>
<feature type="compositionally biased region" description="Basic residues" evidence="1">
    <location>
        <begin position="90"/>
        <end position="101"/>
    </location>
</feature>
<evidence type="ECO:0000256" key="1">
    <source>
        <dbReference type="SAM" id="MobiDB-lite"/>
    </source>
</evidence>
<feature type="region of interest" description="Disordered" evidence="1">
    <location>
        <begin position="1"/>
        <end position="180"/>
    </location>
</feature>
<name>A0A317UV14_9EURO</name>